<evidence type="ECO:0000313" key="6">
    <source>
        <dbReference type="EMBL" id="KAG2563446.1"/>
    </source>
</evidence>
<reference evidence="6 7" key="1">
    <citation type="submission" date="2020-05" db="EMBL/GenBank/DDBJ databases">
        <title>WGS assembly of Panicum virgatum.</title>
        <authorList>
            <person name="Lovell J.T."/>
            <person name="Jenkins J."/>
            <person name="Shu S."/>
            <person name="Juenger T.E."/>
            <person name="Schmutz J."/>
        </authorList>
    </citation>
    <scope>NUCLEOTIDE SEQUENCE [LARGE SCALE GENOMIC DNA]</scope>
    <source>
        <strain evidence="7">cv. AP13</strain>
    </source>
</reference>
<dbReference type="Gene3D" id="1.25.40.420">
    <property type="match status" value="1"/>
</dbReference>
<sequence length="331" mass="35059">MVSSSSSSTPAAGGGARETTTTTSEVNVKEVSGSHVLTINGFTFAGHSWSIKYLPNGGSGLTAATAAASEWVSVYLACTHDVMARFAICFLDEAGKAICSMSTGEEGFPRFTRKDGLERRGYVRNDRLRIRCDITVLQVIIQHHDDEDAADAAAMAKKLVDVPPPDLLRGLGHLLSTGDGADVVFEVGGEAFSAHRCILAARSPVFRAELLGPMAESAASARVGIDDMEARFPVDADDEGEAMAMAQHLLVAADRYGLERLKLICEDKLCGYIDTSTAGTILALAEQHGCHGLKNACSDFLMTGNNLTAAIVTGGFEHLMNSCSSVLQELL</sequence>
<comment type="caution">
    <text evidence="6">The sequence shown here is derived from an EMBL/GenBank/DDBJ whole genome shotgun (WGS) entry which is preliminary data.</text>
</comment>
<dbReference type="InterPro" id="IPR002083">
    <property type="entry name" value="MATH/TRAF_dom"/>
</dbReference>
<dbReference type="InterPro" id="IPR011333">
    <property type="entry name" value="SKP1/BTB/POZ_sf"/>
</dbReference>
<dbReference type="InterPro" id="IPR056423">
    <property type="entry name" value="BACK_BPM_SPOP"/>
</dbReference>
<feature type="domain" description="BTB" evidence="4">
    <location>
        <begin position="181"/>
        <end position="231"/>
    </location>
</feature>
<dbReference type="InterPro" id="IPR045005">
    <property type="entry name" value="BPM1-6"/>
</dbReference>
<dbReference type="Gene3D" id="3.30.710.10">
    <property type="entry name" value="Potassium Channel Kv1.1, Chain A"/>
    <property type="match status" value="1"/>
</dbReference>
<dbReference type="EMBL" id="CM029051">
    <property type="protein sequence ID" value="KAG2563446.1"/>
    <property type="molecule type" value="Genomic_DNA"/>
</dbReference>
<dbReference type="Gene3D" id="2.60.210.10">
    <property type="entry name" value="Apoptosis, Tumor Necrosis Factor Receptor Associated Protein 2, Chain A"/>
    <property type="match status" value="1"/>
</dbReference>
<evidence type="ECO:0000259" key="4">
    <source>
        <dbReference type="PROSITE" id="PS50097"/>
    </source>
</evidence>
<name>A0A8T0PWW9_PANVG</name>
<dbReference type="Proteomes" id="UP000823388">
    <property type="component" value="Chromosome 8K"/>
</dbReference>
<comment type="similarity">
    <text evidence="2">Belongs to the Tdpoz family.</text>
</comment>
<evidence type="ECO:0000313" key="7">
    <source>
        <dbReference type="Proteomes" id="UP000823388"/>
    </source>
</evidence>
<dbReference type="SUPFAM" id="SSF54695">
    <property type="entry name" value="POZ domain"/>
    <property type="match status" value="1"/>
</dbReference>
<feature type="non-terminal residue" evidence="6">
    <location>
        <position position="331"/>
    </location>
</feature>
<dbReference type="PROSITE" id="PS50097">
    <property type="entry name" value="BTB"/>
    <property type="match status" value="1"/>
</dbReference>
<evidence type="ECO:0000256" key="2">
    <source>
        <dbReference type="ARBA" id="ARBA00010846"/>
    </source>
</evidence>
<dbReference type="InterPro" id="IPR008974">
    <property type="entry name" value="TRAF-like"/>
</dbReference>
<dbReference type="SUPFAM" id="SSF49599">
    <property type="entry name" value="TRAF domain-like"/>
    <property type="match status" value="1"/>
</dbReference>
<evidence type="ECO:0000256" key="3">
    <source>
        <dbReference type="SAM" id="MobiDB-lite"/>
    </source>
</evidence>
<dbReference type="PROSITE" id="PS50144">
    <property type="entry name" value="MATH"/>
    <property type="match status" value="1"/>
</dbReference>
<feature type="region of interest" description="Disordered" evidence="3">
    <location>
        <begin position="1"/>
        <end position="27"/>
    </location>
</feature>
<proteinExistence type="inferred from homology"/>
<organism evidence="6 7">
    <name type="scientific">Panicum virgatum</name>
    <name type="common">Blackwell switchgrass</name>
    <dbReference type="NCBI Taxonomy" id="38727"/>
    <lineage>
        <taxon>Eukaryota</taxon>
        <taxon>Viridiplantae</taxon>
        <taxon>Streptophyta</taxon>
        <taxon>Embryophyta</taxon>
        <taxon>Tracheophyta</taxon>
        <taxon>Spermatophyta</taxon>
        <taxon>Magnoliopsida</taxon>
        <taxon>Liliopsida</taxon>
        <taxon>Poales</taxon>
        <taxon>Poaceae</taxon>
        <taxon>PACMAD clade</taxon>
        <taxon>Panicoideae</taxon>
        <taxon>Panicodae</taxon>
        <taxon>Paniceae</taxon>
        <taxon>Panicinae</taxon>
        <taxon>Panicum</taxon>
        <taxon>Panicum sect. Hiantes</taxon>
    </lineage>
</organism>
<feature type="domain" description="MATH" evidence="5">
    <location>
        <begin position="18"/>
        <end position="134"/>
    </location>
</feature>
<comment type="pathway">
    <text evidence="1">Protein modification; protein ubiquitination.</text>
</comment>
<dbReference type="PANTHER" id="PTHR26379">
    <property type="entry name" value="BTB/POZ AND MATH DOMAIN-CONTAINING PROTEIN 1"/>
    <property type="match status" value="1"/>
</dbReference>
<evidence type="ECO:0008006" key="8">
    <source>
        <dbReference type="Google" id="ProtNLM"/>
    </source>
</evidence>
<keyword evidence="7" id="KW-1185">Reference proteome</keyword>
<evidence type="ECO:0000256" key="1">
    <source>
        <dbReference type="ARBA" id="ARBA00004906"/>
    </source>
</evidence>
<evidence type="ECO:0000259" key="5">
    <source>
        <dbReference type="PROSITE" id="PS50144"/>
    </source>
</evidence>
<dbReference type="GO" id="GO:0016567">
    <property type="term" value="P:protein ubiquitination"/>
    <property type="evidence" value="ECO:0007669"/>
    <property type="project" value="InterPro"/>
</dbReference>
<dbReference type="InterPro" id="IPR000210">
    <property type="entry name" value="BTB/POZ_dom"/>
</dbReference>
<dbReference type="Pfam" id="PF00651">
    <property type="entry name" value="BTB"/>
    <property type="match status" value="1"/>
</dbReference>
<dbReference type="Pfam" id="PF24570">
    <property type="entry name" value="BACK_BPM_SPOP"/>
    <property type="match status" value="1"/>
</dbReference>
<dbReference type="AlphaFoldDB" id="A0A8T0PWW9"/>
<accession>A0A8T0PWW9</accession>
<dbReference type="CDD" id="cd00121">
    <property type="entry name" value="MATH"/>
    <property type="match status" value="1"/>
</dbReference>
<protein>
    <recommendedName>
        <fullName evidence="8">BTB domain-containing protein</fullName>
    </recommendedName>
</protein>
<dbReference type="PANTHER" id="PTHR26379:SF483">
    <property type="entry name" value="OS11G0619800 PROTEIN"/>
    <property type="match status" value="1"/>
</dbReference>
<dbReference type="SMART" id="SM00225">
    <property type="entry name" value="BTB"/>
    <property type="match status" value="1"/>
</dbReference>
<feature type="compositionally biased region" description="Low complexity" evidence="3">
    <location>
        <begin position="1"/>
        <end position="23"/>
    </location>
</feature>
<gene>
    <name evidence="6" type="ORF">PVAP13_8KG382606</name>
</gene>